<name>A0A453H9R5_AEGTS</name>
<keyword evidence="2" id="KW-0378">Hydrolase</keyword>
<dbReference type="AlphaFoldDB" id="A0A453H9R5"/>
<evidence type="ECO:0000256" key="1">
    <source>
        <dbReference type="ARBA" id="ARBA00022741"/>
    </source>
</evidence>
<evidence type="ECO:0000256" key="4">
    <source>
        <dbReference type="ARBA" id="ARBA00022840"/>
    </source>
</evidence>
<dbReference type="EnsemblPlants" id="AET4Gv20122700.2">
    <property type="protein sequence ID" value="AET4Gv20122700.2"/>
    <property type="gene ID" value="AET4Gv20122700"/>
</dbReference>
<keyword evidence="4" id="KW-0067">ATP-binding</keyword>
<sequence length="125" mass="13146">AVRSFPRKKPMAKKQKQRGSLRGEEHVEAAAAAAHEDAPAANAEGEAAAQEAGGSGSEVAEGRSADAASGGVEEGKEEEAAAAEEEEREVTFDELGLDEQLKRALRKKGLTKTTPIQREAIPLIL</sequence>
<reference evidence="9" key="2">
    <citation type="journal article" date="2017" name="Nat. Plants">
        <title>The Aegilops tauschii genome reveals multiple impacts of transposons.</title>
        <authorList>
            <person name="Zhao G."/>
            <person name="Zou C."/>
            <person name="Li K."/>
            <person name="Wang K."/>
            <person name="Li T."/>
            <person name="Gao L."/>
            <person name="Zhang X."/>
            <person name="Wang H."/>
            <person name="Yang Z."/>
            <person name="Liu X."/>
            <person name="Jiang W."/>
            <person name="Mao L."/>
            <person name="Kong X."/>
            <person name="Jiao Y."/>
            <person name="Jia J."/>
        </authorList>
    </citation>
    <scope>NUCLEOTIDE SEQUENCE [LARGE SCALE GENOMIC DNA]</scope>
    <source>
        <strain evidence="9">cv. AL8/78</strain>
    </source>
</reference>
<evidence type="ECO:0000256" key="2">
    <source>
        <dbReference type="ARBA" id="ARBA00022801"/>
    </source>
</evidence>
<feature type="compositionally biased region" description="Low complexity" evidence="6">
    <location>
        <begin position="39"/>
        <end position="52"/>
    </location>
</feature>
<evidence type="ECO:0000256" key="3">
    <source>
        <dbReference type="ARBA" id="ARBA00022806"/>
    </source>
</evidence>
<dbReference type="SUPFAM" id="SSF52540">
    <property type="entry name" value="P-loop containing nucleoside triphosphate hydrolases"/>
    <property type="match status" value="1"/>
</dbReference>
<feature type="domain" description="DEAD-box RNA helicase Q" evidence="7">
    <location>
        <begin position="90"/>
        <end position="118"/>
    </location>
</feature>
<protein>
    <recommendedName>
        <fullName evidence="7">DEAD-box RNA helicase Q domain-containing protein</fullName>
    </recommendedName>
</protein>
<dbReference type="PROSITE" id="PS51195">
    <property type="entry name" value="Q_MOTIF"/>
    <property type="match status" value="1"/>
</dbReference>
<keyword evidence="3" id="KW-0347">Helicase</keyword>
<evidence type="ECO:0000313" key="9">
    <source>
        <dbReference type="Proteomes" id="UP000015105"/>
    </source>
</evidence>
<feature type="region of interest" description="Disordered" evidence="6">
    <location>
        <begin position="1"/>
        <end position="91"/>
    </location>
</feature>
<dbReference type="InterPro" id="IPR027417">
    <property type="entry name" value="P-loop_NTPase"/>
</dbReference>
<feature type="compositionally biased region" description="Acidic residues" evidence="6">
    <location>
        <begin position="75"/>
        <end position="88"/>
    </location>
</feature>
<evidence type="ECO:0000313" key="8">
    <source>
        <dbReference type="EnsemblPlants" id="AET4Gv20122700.2"/>
    </source>
</evidence>
<dbReference type="Gene3D" id="3.40.50.300">
    <property type="entry name" value="P-loop containing nucleotide triphosphate hydrolases"/>
    <property type="match status" value="1"/>
</dbReference>
<proteinExistence type="predicted"/>
<dbReference type="InterPro" id="IPR014014">
    <property type="entry name" value="RNA_helicase_DEAD_Q_motif"/>
</dbReference>
<dbReference type="GO" id="GO:0016787">
    <property type="term" value="F:hydrolase activity"/>
    <property type="evidence" value="ECO:0007669"/>
    <property type="project" value="UniProtKB-KW"/>
</dbReference>
<reference evidence="8" key="4">
    <citation type="submission" date="2019-03" db="UniProtKB">
        <authorList>
            <consortium name="EnsemblPlants"/>
        </authorList>
    </citation>
    <scope>IDENTIFICATION</scope>
</reference>
<reference evidence="8" key="3">
    <citation type="journal article" date="2017" name="Nature">
        <title>Genome sequence of the progenitor of the wheat D genome Aegilops tauschii.</title>
        <authorList>
            <person name="Luo M.C."/>
            <person name="Gu Y.Q."/>
            <person name="Puiu D."/>
            <person name="Wang H."/>
            <person name="Twardziok S.O."/>
            <person name="Deal K.R."/>
            <person name="Huo N."/>
            <person name="Zhu T."/>
            <person name="Wang L."/>
            <person name="Wang Y."/>
            <person name="McGuire P.E."/>
            <person name="Liu S."/>
            <person name="Long H."/>
            <person name="Ramasamy R.K."/>
            <person name="Rodriguez J.C."/>
            <person name="Van S.L."/>
            <person name="Yuan L."/>
            <person name="Wang Z."/>
            <person name="Xia Z."/>
            <person name="Xiao L."/>
            <person name="Anderson O.D."/>
            <person name="Ouyang S."/>
            <person name="Liang Y."/>
            <person name="Zimin A.V."/>
            <person name="Pertea G."/>
            <person name="Qi P."/>
            <person name="Bennetzen J.L."/>
            <person name="Dai X."/>
            <person name="Dawson M.W."/>
            <person name="Muller H.G."/>
            <person name="Kugler K."/>
            <person name="Rivarola-Duarte L."/>
            <person name="Spannagl M."/>
            <person name="Mayer K.F.X."/>
            <person name="Lu F.H."/>
            <person name="Bevan M.W."/>
            <person name="Leroy P."/>
            <person name="Li P."/>
            <person name="You F.M."/>
            <person name="Sun Q."/>
            <person name="Liu Z."/>
            <person name="Lyons E."/>
            <person name="Wicker T."/>
            <person name="Salzberg S.L."/>
            <person name="Devos K.M."/>
            <person name="Dvorak J."/>
        </authorList>
    </citation>
    <scope>NUCLEOTIDE SEQUENCE [LARGE SCALE GENOMIC DNA]</scope>
    <source>
        <strain evidence="8">cv. AL8/78</strain>
    </source>
</reference>
<keyword evidence="9" id="KW-1185">Reference proteome</keyword>
<dbReference type="Gramene" id="AET4Gv20122700.2">
    <property type="protein sequence ID" value="AET4Gv20122700.2"/>
    <property type="gene ID" value="AET4Gv20122700"/>
</dbReference>
<feature type="compositionally biased region" description="Basic and acidic residues" evidence="6">
    <location>
        <begin position="21"/>
        <end position="38"/>
    </location>
</feature>
<accession>A0A453H9R5</accession>
<evidence type="ECO:0000256" key="6">
    <source>
        <dbReference type="SAM" id="MobiDB-lite"/>
    </source>
</evidence>
<feature type="short sequence motif" description="Q motif" evidence="5">
    <location>
        <begin position="90"/>
        <end position="118"/>
    </location>
</feature>
<keyword evidence="1" id="KW-0547">Nucleotide-binding</keyword>
<dbReference type="GO" id="GO:0005524">
    <property type="term" value="F:ATP binding"/>
    <property type="evidence" value="ECO:0007669"/>
    <property type="project" value="UniProtKB-KW"/>
</dbReference>
<reference evidence="8" key="5">
    <citation type="journal article" date="2021" name="G3 (Bethesda)">
        <title>Aegilops tauschii genome assembly Aet v5.0 features greater sequence contiguity and improved annotation.</title>
        <authorList>
            <person name="Wang L."/>
            <person name="Zhu T."/>
            <person name="Rodriguez J.C."/>
            <person name="Deal K.R."/>
            <person name="Dubcovsky J."/>
            <person name="McGuire P.E."/>
            <person name="Lux T."/>
            <person name="Spannagl M."/>
            <person name="Mayer K.F.X."/>
            <person name="Baldrich P."/>
            <person name="Meyers B.C."/>
            <person name="Huo N."/>
            <person name="Gu Y.Q."/>
            <person name="Zhou H."/>
            <person name="Devos K.M."/>
            <person name="Bennetzen J.L."/>
            <person name="Unver T."/>
            <person name="Budak H."/>
            <person name="Gulick P.J."/>
            <person name="Galiba G."/>
            <person name="Kalapos B."/>
            <person name="Nelson D.R."/>
            <person name="Li P."/>
            <person name="You F.M."/>
            <person name="Luo M.C."/>
            <person name="Dvorak J."/>
        </authorList>
    </citation>
    <scope>NUCLEOTIDE SEQUENCE [LARGE SCALE GENOMIC DNA]</scope>
    <source>
        <strain evidence="8">cv. AL8/78</strain>
    </source>
</reference>
<feature type="compositionally biased region" description="Basic residues" evidence="6">
    <location>
        <begin position="1"/>
        <end position="19"/>
    </location>
</feature>
<organism evidence="8 9">
    <name type="scientific">Aegilops tauschii subsp. strangulata</name>
    <name type="common">Goatgrass</name>
    <dbReference type="NCBI Taxonomy" id="200361"/>
    <lineage>
        <taxon>Eukaryota</taxon>
        <taxon>Viridiplantae</taxon>
        <taxon>Streptophyta</taxon>
        <taxon>Embryophyta</taxon>
        <taxon>Tracheophyta</taxon>
        <taxon>Spermatophyta</taxon>
        <taxon>Magnoliopsida</taxon>
        <taxon>Liliopsida</taxon>
        <taxon>Poales</taxon>
        <taxon>Poaceae</taxon>
        <taxon>BOP clade</taxon>
        <taxon>Pooideae</taxon>
        <taxon>Triticodae</taxon>
        <taxon>Triticeae</taxon>
        <taxon>Triticinae</taxon>
        <taxon>Aegilops</taxon>
    </lineage>
</organism>
<evidence type="ECO:0000259" key="7">
    <source>
        <dbReference type="PROSITE" id="PS51195"/>
    </source>
</evidence>
<dbReference type="GO" id="GO:0003724">
    <property type="term" value="F:RNA helicase activity"/>
    <property type="evidence" value="ECO:0007669"/>
    <property type="project" value="InterPro"/>
</dbReference>
<evidence type="ECO:0000256" key="5">
    <source>
        <dbReference type="PROSITE-ProRule" id="PRU00552"/>
    </source>
</evidence>
<reference evidence="9" key="1">
    <citation type="journal article" date="2014" name="Science">
        <title>Ancient hybridizations among the ancestral genomes of bread wheat.</title>
        <authorList>
            <consortium name="International Wheat Genome Sequencing Consortium,"/>
            <person name="Marcussen T."/>
            <person name="Sandve S.R."/>
            <person name="Heier L."/>
            <person name="Spannagl M."/>
            <person name="Pfeifer M."/>
            <person name="Jakobsen K.S."/>
            <person name="Wulff B.B."/>
            <person name="Steuernagel B."/>
            <person name="Mayer K.F."/>
            <person name="Olsen O.A."/>
        </authorList>
    </citation>
    <scope>NUCLEOTIDE SEQUENCE [LARGE SCALE GENOMIC DNA]</scope>
    <source>
        <strain evidence="9">cv. AL8/78</strain>
    </source>
</reference>
<dbReference type="Proteomes" id="UP000015105">
    <property type="component" value="Chromosome 4D"/>
</dbReference>